<dbReference type="STRING" id="195883.A0A482WNA9"/>
<feature type="compositionally biased region" description="Basic and acidic residues" evidence="1">
    <location>
        <begin position="150"/>
        <end position="166"/>
    </location>
</feature>
<feature type="region of interest" description="Disordered" evidence="1">
    <location>
        <begin position="127"/>
        <end position="184"/>
    </location>
</feature>
<dbReference type="PANTHER" id="PTHR28643">
    <property type="entry name" value="SWI5-DEPENDENT RECOMBINATION DNA REPAIR PROTEIN 1 HOMOLOG"/>
    <property type="match status" value="1"/>
</dbReference>
<dbReference type="OrthoDB" id="10051617at2759"/>
<proteinExistence type="predicted"/>
<comment type="caution">
    <text evidence="2">The sequence shown here is derived from an EMBL/GenBank/DDBJ whole genome shotgun (WGS) entry which is preliminary data.</text>
</comment>
<dbReference type="PANTHER" id="PTHR28643:SF1">
    <property type="entry name" value="SWI5-DEPENDENT RECOMBINATION DNA REPAIR PROTEIN 1 HOMOLOG"/>
    <property type="match status" value="1"/>
</dbReference>
<gene>
    <name evidence="2" type="ORF">LSTR_LSTR010060</name>
</gene>
<protein>
    <recommendedName>
        <fullName evidence="4">Swi5-dependent recombination DNA repair protein 1 homolog</fullName>
    </recommendedName>
</protein>
<evidence type="ECO:0000313" key="3">
    <source>
        <dbReference type="Proteomes" id="UP000291343"/>
    </source>
</evidence>
<evidence type="ECO:0000256" key="1">
    <source>
        <dbReference type="SAM" id="MobiDB-lite"/>
    </source>
</evidence>
<keyword evidence="3" id="KW-1185">Reference proteome</keyword>
<dbReference type="Proteomes" id="UP000291343">
    <property type="component" value="Unassembled WGS sequence"/>
</dbReference>
<evidence type="ECO:0000313" key="2">
    <source>
        <dbReference type="EMBL" id="RZF34968.1"/>
    </source>
</evidence>
<accession>A0A482WNA9</accession>
<dbReference type="GO" id="GO:0032798">
    <property type="term" value="C:Swi5-Sfr1 complex"/>
    <property type="evidence" value="ECO:0007669"/>
    <property type="project" value="InterPro"/>
</dbReference>
<name>A0A482WNA9_LAOST</name>
<reference evidence="2 3" key="1">
    <citation type="journal article" date="2017" name="Gigascience">
        <title>Genome sequence of the small brown planthopper, Laodelphax striatellus.</title>
        <authorList>
            <person name="Zhu J."/>
            <person name="Jiang F."/>
            <person name="Wang X."/>
            <person name="Yang P."/>
            <person name="Bao Y."/>
            <person name="Zhao W."/>
            <person name="Wang W."/>
            <person name="Lu H."/>
            <person name="Wang Q."/>
            <person name="Cui N."/>
            <person name="Li J."/>
            <person name="Chen X."/>
            <person name="Luo L."/>
            <person name="Yu J."/>
            <person name="Kang L."/>
            <person name="Cui F."/>
        </authorList>
    </citation>
    <scope>NUCLEOTIDE SEQUENCE [LARGE SCALE GENOMIC DNA]</scope>
    <source>
        <strain evidence="2">Lst14</strain>
    </source>
</reference>
<feature type="compositionally biased region" description="Polar residues" evidence="1">
    <location>
        <begin position="168"/>
        <end position="177"/>
    </location>
</feature>
<organism evidence="2 3">
    <name type="scientific">Laodelphax striatellus</name>
    <name type="common">Small brown planthopper</name>
    <name type="synonym">Delphax striatella</name>
    <dbReference type="NCBI Taxonomy" id="195883"/>
    <lineage>
        <taxon>Eukaryota</taxon>
        <taxon>Metazoa</taxon>
        <taxon>Ecdysozoa</taxon>
        <taxon>Arthropoda</taxon>
        <taxon>Hexapoda</taxon>
        <taxon>Insecta</taxon>
        <taxon>Pterygota</taxon>
        <taxon>Neoptera</taxon>
        <taxon>Paraneoptera</taxon>
        <taxon>Hemiptera</taxon>
        <taxon>Auchenorrhyncha</taxon>
        <taxon>Fulgoroidea</taxon>
        <taxon>Delphacidae</taxon>
        <taxon>Criomorphinae</taxon>
        <taxon>Laodelphax</taxon>
    </lineage>
</organism>
<evidence type="ECO:0008006" key="4">
    <source>
        <dbReference type="Google" id="ProtNLM"/>
    </source>
</evidence>
<dbReference type="GO" id="GO:0000724">
    <property type="term" value="P:double-strand break repair via homologous recombination"/>
    <property type="evidence" value="ECO:0007669"/>
    <property type="project" value="InterPro"/>
</dbReference>
<dbReference type="GO" id="GO:0003713">
    <property type="term" value="F:transcription coactivator activity"/>
    <property type="evidence" value="ECO:0007669"/>
    <property type="project" value="InterPro"/>
</dbReference>
<dbReference type="InParanoid" id="A0A482WNA9"/>
<dbReference type="EMBL" id="QKKF02029951">
    <property type="protein sequence ID" value="RZF34968.1"/>
    <property type="molecule type" value="Genomic_DNA"/>
</dbReference>
<dbReference type="SMR" id="A0A482WNA9"/>
<dbReference type="AlphaFoldDB" id="A0A482WNA9"/>
<sequence>MESCDKVSVTPSSCKDFSNKCINKTLLTPCRSVGLKRRSGTLKKNTQVLTDSPIVHSFETETPTVLKSTPNSTISRKHLGSSFRDKLKKRKLELSLKENDDLVENNSSENSETKNIENVEKETYSYSNKFSKKTKQENDDLVENNSSENPETKSSIEKIVEKERDSGFSCSNNSSKKTNQDDSSYEIFGNTSAKKCSVPSAITNDMLLDLVDTIRKKELKLRSLEETHIYAKKHNPEELRELIIRWKLGCQDALREIQSLINGKGFNMSMAQVLDQFQVPYNMVNFNADCDEFDE</sequence>
<dbReference type="InterPro" id="IPR042429">
    <property type="entry name" value="SFR1"/>
</dbReference>